<dbReference type="SUPFAM" id="SSF56801">
    <property type="entry name" value="Acetyl-CoA synthetase-like"/>
    <property type="match status" value="1"/>
</dbReference>
<dbReference type="InterPro" id="IPR042099">
    <property type="entry name" value="ANL_N_sf"/>
</dbReference>
<feature type="domain" description="AMP-binding enzyme C-terminal" evidence="2">
    <location>
        <begin position="422"/>
        <end position="497"/>
    </location>
</feature>
<dbReference type="Pfam" id="PF13193">
    <property type="entry name" value="AMP-binding_C"/>
    <property type="match status" value="1"/>
</dbReference>
<dbReference type="PANTHER" id="PTHR43767:SF1">
    <property type="entry name" value="NONRIBOSOMAL PEPTIDE SYNTHASE PES1 (EUROFUNG)-RELATED"/>
    <property type="match status" value="1"/>
</dbReference>
<proteinExistence type="predicted"/>
<reference evidence="3" key="1">
    <citation type="journal article" date="2011" name="Environ. Microbiol.">
        <title>Time-series analyses of Monterey Bay coastal microbial picoplankton using a 'genome proxy' microarray.</title>
        <authorList>
            <person name="Rich V.I."/>
            <person name="Pham V.D."/>
            <person name="Eppley J."/>
            <person name="Shi Y."/>
            <person name="DeLong E.F."/>
        </authorList>
    </citation>
    <scope>NUCLEOTIDE SEQUENCE</scope>
</reference>
<evidence type="ECO:0000259" key="2">
    <source>
        <dbReference type="Pfam" id="PF13193"/>
    </source>
</evidence>
<dbReference type="AlphaFoldDB" id="E0XS35"/>
<dbReference type="InterPro" id="IPR045851">
    <property type="entry name" value="AMP-bd_C_sf"/>
</dbReference>
<evidence type="ECO:0000313" key="3">
    <source>
        <dbReference type="EMBL" id="ADI17226.1"/>
    </source>
</evidence>
<dbReference type="PROSITE" id="PS00455">
    <property type="entry name" value="AMP_BINDING"/>
    <property type="match status" value="1"/>
</dbReference>
<dbReference type="PANTHER" id="PTHR43767">
    <property type="entry name" value="LONG-CHAIN-FATTY-ACID--COA LIGASE"/>
    <property type="match status" value="1"/>
</dbReference>
<dbReference type="InterPro" id="IPR000873">
    <property type="entry name" value="AMP-dep_synth/lig_dom"/>
</dbReference>
<dbReference type="Gene3D" id="3.30.300.30">
    <property type="match status" value="1"/>
</dbReference>
<sequence length="521" mass="56741">MDPAARTLGAVLRDTAAAHPHKPALLSNDRSLSWGELDREVDRLAALLDQVGIGPGDVVGALISKRPEVVIGFLALARLGAIYAPINFKLHPDHIRYQITSAKIRAVFTEDAFDGLLKGILPELPDPRRIIYVDGPGRYGETHTGQSDSVTPMQHPPEVHPDTPCYYNYTSGTTGRPKGAITTHRNILANGLGTIASMGFTKDDVFLGMFSVFAHPHELFHRALLLGSPFVIVDTMSPRVVAAAVERFQVRWMMAVPSFYEMMLDYGDPSDLVGRHDLSSLRVLEAGGAYIGGEALARMEAGFAAHFMPVWGCTEATGVALVNGPGPRRDGAIGRPVDGYEIRVVDDRGRAVETGTVGEMIVRGAALANGYIGNEAETNTLYKKGWYHTQDLVRMDGDGWVHFIGRKSEMLKIGGIRVYPFEIEKVLKDHPDVRDAVVVGAEERVRGEVARAVVSTVSGSGADSRSLAAYCRDRLAVYKVPRIIEFWREVPKLPNGKIDKAAVIAVAPNSSRDERNEADAD</sequence>
<dbReference type="InterPro" id="IPR050237">
    <property type="entry name" value="ATP-dep_AMP-bd_enzyme"/>
</dbReference>
<protein>
    <submittedName>
        <fullName evidence="3">Acyl-CoA synthetases (AMP-forming)/AMP-acid ligases II</fullName>
    </submittedName>
</protein>
<organism evidence="3">
    <name type="scientific">uncultured delta proteobacterium HF0070_10I02</name>
    <dbReference type="NCBI Taxonomy" id="710824"/>
    <lineage>
        <taxon>Bacteria</taxon>
        <taxon>Deltaproteobacteria</taxon>
        <taxon>environmental samples</taxon>
    </lineage>
</organism>
<evidence type="ECO:0000259" key="1">
    <source>
        <dbReference type="Pfam" id="PF00501"/>
    </source>
</evidence>
<dbReference type="Gene3D" id="3.40.50.12780">
    <property type="entry name" value="N-terminal domain of ligase-like"/>
    <property type="match status" value="1"/>
</dbReference>
<keyword evidence="3" id="KW-0436">Ligase</keyword>
<dbReference type="InterPro" id="IPR020845">
    <property type="entry name" value="AMP-binding_CS"/>
</dbReference>
<dbReference type="GO" id="GO:0016878">
    <property type="term" value="F:acid-thiol ligase activity"/>
    <property type="evidence" value="ECO:0007669"/>
    <property type="project" value="UniProtKB-ARBA"/>
</dbReference>
<dbReference type="EMBL" id="GU474857">
    <property type="protein sequence ID" value="ADI17226.1"/>
    <property type="molecule type" value="Genomic_DNA"/>
</dbReference>
<name>E0XS35_9DELT</name>
<accession>E0XS35</accession>
<dbReference type="Pfam" id="PF00501">
    <property type="entry name" value="AMP-binding"/>
    <property type="match status" value="1"/>
</dbReference>
<dbReference type="InterPro" id="IPR025110">
    <property type="entry name" value="AMP-bd_C"/>
</dbReference>
<feature type="domain" description="AMP-dependent synthetase/ligase" evidence="1">
    <location>
        <begin position="13"/>
        <end position="371"/>
    </location>
</feature>